<dbReference type="Proteomes" id="UP000460549">
    <property type="component" value="Unassembled WGS sequence"/>
</dbReference>
<keyword evidence="4" id="KW-1185">Reference proteome</keyword>
<evidence type="ECO:0000313" key="3">
    <source>
        <dbReference type="EMBL" id="MSU05524.1"/>
    </source>
</evidence>
<dbReference type="RefSeq" id="WP_154424421.1">
    <property type="nucleotide sequence ID" value="NZ_VUNN01000002.1"/>
</dbReference>
<dbReference type="Gene3D" id="3.40.50.300">
    <property type="entry name" value="P-loop containing nucleotide triphosphate hydrolases"/>
    <property type="match status" value="1"/>
</dbReference>
<protein>
    <submittedName>
        <fullName evidence="3">AAA family ATPase</fullName>
    </submittedName>
</protein>
<proteinExistence type="predicted"/>
<dbReference type="EMBL" id="VUNN01000002">
    <property type="protein sequence ID" value="MSU05524.1"/>
    <property type="molecule type" value="Genomic_DNA"/>
</dbReference>
<dbReference type="AlphaFoldDB" id="A0A7X2TPL1"/>
<dbReference type="InterPro" id="IPR041682">
    <property type="entry name" value="AAA_14"/>
</dbReference>
<evidence type="ECO:0000313" key="4">
    <source>
        <dbReference type="Proteomes" id="UP000460549"/>
    </source>
</evidence>
<dbReference type="Pfam" id="PF13173">
    <property type="entry name" value="AAA_14"/>
    <property type="match status" value="1"/>
</dbReference>
<organism evidence="3 4">
    <name type="scientific">Bullifex porci</name>
    <dbReference type="NCBI Taxonomy" id="2606638"/>
    <lineage>
        <taxon>Bacteria</taxon>
        <taxon>Pseudomonadati</taxon>
        <taxon>Spirochaetota</taxon>
        <taxon>Spirochaetia</taxon>
        <taxon>Spirochaetales</taxon>
        <taxon>Spirochaetaceae</taxon>
        <taxon>Bullifex</taxon>
    </lineage>
</organism>
<accession>A0A7X2TPL1</accession>
<feature type="domain" description="AAA" evidence="1">
    <location>
        <begin position="123"/>
        <end position="247"/>
    </location>
</feature>
<comment type="caution">
    <text evidence="3">The sequence shown here is derived from an EMBL/GenBank/DDBJ whole genome shotgun (WGS) entry which is preliminary data.</text>
</comment>
<reference evidence="3 4" key="1">
    <citation type="submission" date="2019-08" db="EMBL/GenBank/DDBJ databases">
        <title>In-depth cultivation of the pig gut microbiome towards novel bacterial diversity and tailored functional studies.</title>
        <authorList>
            <person name="Wylensek D."/>
            <person name="Hitch T.C.A."/>
            <person name="Clavel T."/>
        </authorList>
    </citation>
    <scope>NUCLEOTIDE SEQUENCE [LARGE SCALE GENOMIC DNA]</scope>
    <source>
        <strain evidence="3 4">NM-380-WT-3C1</strain>
    </source>
</reference>
<dbReference type="InterPro" id="IPR027417">
    <property type="entry name" value="P-loop_NTPase"/>
</dbReference>
<evidence type="ECO:0000259" key="2">
    <source>
        <dbReference type="Pfam" id="PF20586"/>
    </source>
</evidence>
<sequence length="602" mass="70169">MNKLADLEEKISSLPEGYVTRKVINNKPYYYHQWKSNGKNLSRTLNEEEVEPLKAQIEERKKLEKELKLVRKITPDMSEFEDQFNCNITVGDALKELIQSASQYKTRDCIERLDKYINSPTTDKVCVVYGLRRTGKTTMLKQEMLSFSEAQLKHTVYIKARKTDTISSIKKDIKKLEKAGYKYLFIDEATLMEDFIDGASLFSDVYAATGMKIILSGADSLGFYFAEGQELYDRAITIHTTVIPYREHSRLLGITDIDEYIRYGGTLKAGVLDFENTELNTEEASFRDDEATRRYIDTAICKNIQHSLRCYENGRYFRHLRELYEKNELTNAINRIIEDENHKFAAEVITSVFKSHDLHSTAQMLRSARDEEKRTDILDDVDTTAIIDTLKKILDIKEKEEQEIGVSSVHVNEIKQYLKHLDLTETLEIDFIQGSREEYIIFTQPGMRFCQAQALVYSLMKDDQIKNLDAKTIQLITDKIIEGVLGHMLEDIVIFETKRGLVKNSRNSKKEVYKIRFENHEYDMLIYDANTNTCEAYEIKHTTEPFPNQYRHLVNEDFVKATEKRFGQITKRCILYRGKTYTEENSIEYKNVEEYLCELGLD</sequence>
<feature type="domain" description="DUF6788" evidence="2">
    <location>
        <begin position="4"/>
        <end position="54"/>
    </location>
</feature>
<gene>
    <name evidence="3" type="ORF">FYJ80_01845</name>
</gene>
<name>A0A7X2TPL1_9SPIO</name>
<dbReference type="SUPFAM" id="SSF52540">
    <property type="entry name" value="P-loop containing nucleoside triphosphate hydrolases"/>
    <property type="match status" value="1"/>
</dbReference>
<dbReference type="InterPro" id="IPR046738">
    <property type="entry name" value="DUF6788"/>
</dbReference>
<evidence type="ECO:0000259" key="1">
    <source>
        <dbReference type="Pfam" id="PF13173"/>
    </source>
</evidence>
<dbReference type="Pfam" id="PF20586">
    <property type="entry name" value="DUF6788"/>
    <property type="match status" value="1"/>
</dbReference>